<evidence type="ECO:0000313" key="2">
    <source>
        <dbReference type="Proteomes" id="UP000004995"/>
    </source>
</evidence>
<dbReference type="EnsemblPlants" id="KQK87407">
    <property type="protein sequence ID" value="KQK87407"/>
    <property type="gene ID" value="SETIT_038499mg"/>
</dbReference>
<dbReference type="HOGENOM" id="CLU_3090919_0_0_1"/>
<dbReference type="EMBL" id="AGNK02005392">
    <property type="status" value="NOT_ANNOTATED_CDS"/>
    <property type="molecule type" value="Genomic_DNA"/>
</dbReference>
<name>K4AHZ2_SETIT</name>
<reference evidence="1" key="2">
    <citation type="submission" date="2018-08" db="UniProtKB">
        <authorList>
            <consortium name="EnsemblPlants"/>
        </authorList>
    </citation>
    <scope>IDENTIFICATION</scope>
    <source>
        <strain evidence="1">Yugu1</strain>
    </source>
</reference>
<accession>K4AHZ2</accession>
<organism evidence="1 2">
    <name type="scientific">Setaria italica</name>
    <name type="common">Foxtail millet</name>
    <name type="synonym">Panicum italicum</name>
    <dbReference type="NCBI Taxonomy" id="4555"/>
    <lineage>
        <taxon>Eukaryota</taxon>
        <taxon>Viridiplantae</taxon>
        <taxon>Streptophyta</taxon>
        <taxon>Embryophyta</taxon>
        <taxon>Tracheophyta</taxon>
        <taxon>Spermatophyta</taxon>
        <taxon>Magnoliopsida</taxon>
        <taxon>Liliopsida</taxon>
        <taxon>Poales</taxon>
        <taxon>Poaceae</taxon>
        <taxon>PACMAD clade</taxon>
        <taxon>Panicoideae</taxon>
        <taxon>Panicodae</taxon>
        <taxon>Paniceae</taxon>
        <taxon>Cenchrinae</taxon>
        <taxon>Setaria</taxon>
    </lineage>
</organism>
<dbReference type="AlphaFoldDB" id="K4AHZ2"/>
<dbReference type="Proteomes" id="UP000004995">
    <property type="component" value="Unassembled WGS sequence"/>
</dbReference>
<protein>
    <submittedName>
        <fullName evidence="1">Uncharacterized protein</fullName>
    </submittedName>
</protein>
<reference evidence="2" key="1">
    <citation type="journal article" date="2012" name="Nat. Biotechnol.">
        <title>Reference genome sequence of the model plant Setaria.</title>
        <authorList>
            <person name="Bennetzen J.L."/>
            <person name="Schmutz J."/>
            <person name="Wang H."/>
            <person name="Percifield R."/>
            <person name="Hawkins J."/>
            <person name="Pontaroli A.C."/>
            <person name="Estep M."/>
            <person name="Feng L."/>
            <person name="Vaughn J.N."/>
            <person name="Grimwood J."/>
            <person name="Jenkins J."/>
            <person name="Barry K."/>
            <person name="Lindquist E."/>
            <person name="Hellsten U."/>
            <person name="Deshpande S."/>
            <person name="Wang X."/>
            <person name="Wu X."/>
            <person name="Mitros T."/>
            <person name="Triplett J."/>
            <person name="Yang X."/>
            <person name="Ye C.Y."/>
            <person name="Mauro-Herrera M."/>
            <person name="Wang L."/>
            <person name="Li P."/>
            <person name="Sharma M."/>
            <person name="Sharma R."/>
            <person name="Ronald P.C."/>
            <person name="Panaud O."/>
            <person name="Kellogg E.A."/>
            <person name="Brutnell T.P."/>
            <person name="Doust A.N."/>
            <person name="Tuskan G.A."/>
            <person name="Rokhsar D."/>
            <person name="Devos K.M."/>
        </authorList>
    </citation>
    <scope>NUCLEOTIDE SEQUENCE [LARGE SCALE GENOMIC DNA]</scope>
    <source>
        <strain evidence="2">cv. Yugu1</strain>
    </source>
</reference>
<dbReference type="InParanoid" id="K4AHZ2"/>
<proteinExistence type="predicted"/>
<keyword evidence="2" id="KW-1185">Reference proteome</keyword>
<dbReference type="Gramene" id="KQK87407">
    <property type="protein sequence ID" value="KQK87407"/>
    <property type="gene ID" value="SETIT_038499mg"/>
</dbReference>
<evidence type="ECO:0000313" key="1">
    <source>
        <dbReference type="EnsemblPlants" id="KQK87407"/>
    </source>
</evidence>
<sequence>MSTLKYLIWKENSFTSNEKLTGAMLEYPRMVNMHQVRKIHSNLAQLNHITTG</sequence>